<dbReference type="AlphaFoldDB" id="A0A2T7DMW7"/>
<evidence type="ECO:0000256" key="1">
    <source>
        <dbReference type="SAM" id="MobiDB-lite"/>
    </source>
</evidence>
<dbReference type="EMBL" id="CM009753">
    <property type="protein sequence ID" value="PUZ56923.1"/>
    <property type="molecule type" value="Genomic_DNA"/>
</dbReference>
<keyword evidence="3" id="KW-1185">Reference proteome</keyword>
<dbReference type="Proteomes" id="UP000244336">
    <property type="component" value="Chromosome 5"/>
</dbReference>
<protein>
    <submittedName>
        <fullName evidence="2">Uncharacterized protein</fullName>
    </submittedName>
</protein>
<name>A0A2T7DMW7_9POAL</name>
<proteinExistence type="predicted"/>
<evidence type="ECO:0000313" key="2">
    <source>
        <dbReference type="EMBL" id="PUZ56923.1"/>
    </source>
</evidence>
<feature type="region of interest" description="Disordered" evidence="1">
    <location>
        <begin position="18"/>
        <end position="42"/>
    </location>
</feature>
<organism evidence="2 3">
    <name type="scientific">Panicum hallii var. hallii</name>
    <dbReference type="NCBI Taxonomy" id="1504633"/>
    <lineage>
        <taxon>Eukaryota</taxon>
        <taxon>Viridiplantae</taxon>
        <taxon>Streptophyta</taxon>
        <taxon>Embryophyta</taxon>
        <taxon>Tracheophyta</taxon>
        <taxon>Spermatophyta</taxon>
        <taxon>Magnoliopsida</taxon>
        <taxon>Liliopsida</taxon>
        <taxon>Poales</taxon>
        <taxon>Poaceae</taxon>
        <taxon>PACMAD clade</taxon>
        <taxon>Panicoideae</taxon>
        <taxon>Panicodae</taxon>
        <taxon>Paniceae</taxon>
        <taxon>Panicinae</taxon>
        <taxon>Panicum</taxon>
        <taxon>Panicum sect. Panicum</taxon>
    </lineage>
</organism>
<gene>
    <name evidence="2" type="ORF">GQ55_5G385300</name>
</gene>
<evidence type="ECO:0000313" key="3">
    <source>
        <dbReference type="Proteomes" id="UP000244336"/>
    </source>
</evidence>
<sequence length="123" mass="13200">MQRDLLALGPRCCSWGMSAGRSGSGTDVPPRVPARKRSGGQGWVGAEFGAADERAEVAAAVLELLAHWIHVGGEQGNIVSEGPSPPRRLTRAAGEHGCCRRRLALLLWQGKQGISWHRGRGRK</sequence>
<dbReference type="Gramene" id="PUZ56923">
    <property type="protein sequence ID" value="PUZ56923"/>
    <property type="gene ID" value="GQ55_5G385300"/>
</dbReference>
<accession>A0A2T7DMW7</accession>
<reference evidence="2 3" key="1">
    <citation type="submission" date="2018-04" db="EMBL/GenBank/DDBJ databases">
        <title>WGS assembly of Panicum hallii var. hallii HAL2.</title>
        <authorList>
            <person name="Lovell J."/>
            <person name="Jenkins J."/>
            <person name="Lowry D."/>
            <person name="Mamidi S."/>
            <person name="Sreedasyam A."/>
            <person name="Weng X."/>
            <person name="Barry K."/>
            <person name="Bonette J."/>
            <person name="Campitelli B."/>
            <person name="Daum C."/>
            <person name="Gordon S."/>
            <person name="Gould B."/>
            <person name="Lipzen A."/>
            <person name="MacQueen A."/>
            <person name="Palacio-Mejia J."/>
            <person name="Plott C."/>
            <person name="Shakirov E."/>
            <person name="Shu S."/>
            <person name="Yoshinaga Y."/>
            <person name="Zane M."/>
            <person name="Rokhsar D."/>
            <person name="Grimwood J."/>
            <person name="Schmutz J."/>
            <person name="Juenger T."/>
        </authorList>
    </citation>
    <scope>NUCLEOTIDE SEQUENCE [LARGE SCALE GENOMIC DNA]</scope>
    <source>
        <strain evidence="3">cv. HAL2</strain>
    </source>
</reference>